<reference evidence="2" key="2">
    <citation type="submission" date="2020-09" db="EMBL/GenBank/DDBJ databases">
        <authorList>
            <person name="Sun Q."/>
            <person name="Zhou Y."/>
        </authorList>
    </citation>
    <scope>NUCLEOTIDE SEQUENCE</scope>
    <source>
        <strain evidence="2">CGMCC 4.7299</strain>
    </source>
</reference>
<evidence type="ECO:0000313" key="2">
    <source>
        <dbReference type="EMBL" id="GGK73404.1"/>
    </source>
</evidence>
<dbReference type="AlphaFoldDB" id="A0A8J3FLM2"/>
<gene>
    <name evidence="2" type="ORF">GCM10012284_04100</name>
</gene>
<sequence length="350" mass="36545">MLGTAVLLLAAGWWTRLGLLMVLGAAGAALVLCALVLVAGPATAELTRSVRPGRVARGGTATAVLRLRVPAGARRAGFAVLDHVDGVPYVLRPGRPAAASVTVLEHRLPTDARGRFRLGPLILHRGDALGLARHRTVVGGPAELIVHPRRRLARSGGGIGPAEPEGPAAGLFRQGSDDLRDVREYLPGDETRHLHWKATAHTGRLMVRDLAEPRQSMLTVLLDTRAGVMDAPVFEEAVEVAAALLDAALTAGHRARLRTATSTVVAADEAIDGRRRILDVLAEVRPDAPAAGALGVGAETVGRLAIVTATGPDRVVARQRYPAAADVVVLAVGAGRTAEAVLRTWNGSRG</sequence>
<evidence type="ECO:0000313" key="3">
    <source>
        <dbReference type="Proteomes" id="UP000656042"/>
    </source>
</evidence>
<dbReference type="Proteomes" id="UP000656042">
    <property type="component" value="Unassembled WGS sequence"/>
</dbReference>
<name>A0A8J3FLM2_9ACTN</name>
<feature type="domain" description="DUF58" evidence="1">
    <location>
        <begin position="181"/>
        <end position="298"/>
    </location>
</feature>
<dbReference type="PANTHER" id="PTHR34351">
    <property type="entry name" value="SLR1927 PROTEIN-RELATED"/>
    <property type="match status" value="1"/>
</dbReference>
<reference evidence="2" key="1">
    <citation type="journal article" date="2014" name="Int. J. Syst. Evol. Microbiol.">
        <title>Complete genome sequence of Corynebacterium casei LMG S-19264T (=DSM 44701T), isolated from a smear-ripened cheese.</title>
        <authorList>
            <consortium name="US DOE Joint Genome Institute (JGI-PGF)"/>
            <person name="Walter F."/>
            <person name="Albersmeier A."/>
            <person name="Kalinowski J."/>
            <person name="Ruckert C."/>
        </authorList>
    </citation>
    <scope>NUCLEOTIDE SEQUENCE</scope>
    <source>
        <strain evidence="2">CGMCC 4.7299</strain>
    </source>
</reference>
<dbReference type="EMBL" id="BMMX01000001">
    <property type="protein sequence ID" value="GGK73404.1"/>
    <property type="molecule type" value="Genomic_DNA"/>
</dbReference>
<protein>
    <recommendedName>
        <fullName evidence="1">DUF58 domain-containing protein</fullName>
    </recommendedName>
</protein>
<proteinExistence type="predicted"/>
<organism evidence="2 3">
    <name type="scientific">Mangrovihabitans endophyticus</name>
    <dbReference type="NCBI Taxonomy" id="1751298"/>
    <lineage>
        <taxon>Bacteria</taxon>
        <taxon>Bacillati</taxon>
        <taxon>Actinomycetota</taxon>
        <taxon>Actinomycetes</taxon>
        <taxon>Micromonosporales</taxon>
        <taxon>Micromonosporaceae</taxon>
        <taxon>Mangrovihabitans</taxon>
    </lineage>
</organism>
<evidence type="ECO:0000259" key="1">
    <source>
        <dbReference type="Pfam" id="PF01882"/>
    </source>
</evidence>
<keyword evidence="3" id="KW-1185">Reference proteome</keyword>
<accession>A0A8J3FLM2</accession>
<dbReference type="PANTHER" id="PTHR34351:SF1">
    <property type="entry name" value="SLR1927 PROTEIN"/>
    <property type="match status" value="1"/>
</dbReference>
<dbReference type="Pfam" id="PF01882">
    <property type="entry name" value="DUF58"/>
    <property type="match status" value="1"/>
</dbReference>
<dbReference type="InterPro" id="IPR002881">
    <property type="entry name" value="DUF58"/>
</dbReference>
<comment type="caution">
    <text evidence="2">The sequence shown here is derived from an EMBL/GenBank/DDBJ whole genome shotgun (WGS) entry which is preliminary data.</text>
</comment>